<reference evidence="13" key="2">
    <citation type="submission" date="2025-09" db="UniProtKB">
        <authorList>
            <consortium name="Ensembl"/>
        </authorList>
    </citation>
    <scope>IDENTIFICATION</scope>
</reference>
<evidence type="ECO:0000256" key="8">
    <source>
        <dbReference type="ARBA" id="ARBA00023163"/>
    </source>
</evidence>
<dbReference type="FunFam" id="1.10.340.70:FF:000002">
    <property type="entry name" value="Zinc finger and BTB domain-containing protein 11"/>
    <property type="match status" value="1"/>
</dbReference>
<keyword evidence="14" id="KW-1185">Reference proteome</keyword>
<evidence type="ECO:0000256" key="1">
    <source>
        <dbReference type="ARBA" id="ARBA00004123"/>
    </source>
</evidence>
<keyword evidence="11" id="KW-0472">Membrane</keyword>
<dbReference type="GeneTree" id="ENSGT00900000141090"/>
<keyword evidence="3" id="KW-0677">Repeat</keyword>
<keyword evidence="5" id="KW-0862">Zinc</keyword>
<comment type="subcellular location">
    <subcellularLocation>
        <location evidence="1">Nucleus</location>
    </subcellularLocation>
</comment>
<dbReference type="InterPro" id="IPR041588">
    <property type="entry name" value="Integrase_H2C2"/>
</dbReference>
<feature type="domain" description="BTB" evidence="12">
    <location>
        <begin position="194"/>
        <end position="223"/>
    </location>
</feature>
<keyword evidence="11" id="KW-1133">Transmembrane helix</keyword>
<feature type="region of interest" description="Disordered" evidence="10">
    <location>
        <begin position="120"/>
        <end position="156"/>
    </location>
</feature>
<organism evidence="13 14">
    <name type="scientific">Xiphophorus couchianus</name>
    <name type="common">Monterrey platyfish</name>
    <dbReference type="NCBI Taxonomy" id="32473"/>
    <lineage>
        <taxon>Eukaryota</taxon>
        <taxon>Metazoa</taxon>
        <taxon>Chordata</taxon>
        <taxon>Craniata</taxon>
        <taxon>Vertebrata</taxon>
        <taxon>Euteleostomi</taxon>
        <taxon>Actinopterygii</taxon>
        <taxon>Neopterygii</taxon>
        <taxon>Teleostei</taxon>
        <taxon>Neoteleostei</taxon>
        <taxon>Acanthomorphata</taxon>
        <taxon>Ovalentaria</taxon>
        <taxon>Atherinomorphae</taxon>
        <taxon>Cyprinodontiformes</taxon>
        <taxon>Poeciliidae</taxon>
        <taxon>Poeciliinae</taxon>
        <taxon>Xiphophorus</taxon>
    </lineage>
</organism>
<keyword evidence="8" id="KW-0804">Transcription</keyword>
<accession>A0A3B5LBS8</accession>
<proteinExistence type="predicted"/>
<dbReference type="Proteomes" id="UP000261380">
    <property type="component" value="Unplaced"/>
</dbReference>
<dbReference type="InterPro" id="IPR011333">
    <property type="entry name" value="SKP1/BTB/POZ_sf"/>
</dbReference>
<protein>
    <recommendedName>
        <fullName evidence="12">BTB domain-containing protein</fullName>
    </recommendedName>
</protein>
<evidence type="ECO:0000256" key="2">
    <source>
        <dbReference type="ARBA" id="ARBA00022723"/>
    </source>
</evidence>
<dbReference type="InterPro" id="IPR050457">
    <property type="entry name" value="ZnFinger_BTB_dom_contain"/>
</dbReference>
<dbReference type="SUPFAM" id="SSF54695">
    <property type="entry name" value="POZ domain"/>
    <property type="match status" value="1"/>
</dbReference>
<evidence type="ECO:0000256" key="10">
    <source>
        <dbReference type="SAM" id="MobiDB-lite"/>
    </source>
</evidence>
<evidence type="ECO:0000256" key="7">
    <source>
        <dbReference type="ARBA" id="ARBA00023125"/>
    </source>
</evidence>
<sequence length="288" mass="33591">MSCEESYLAILRYLTDEREPYAPGTSGNTKRKIRKAAACYVVRNGTLFYQRRQKGQNDFTELEVVLQDCRRRELINQAHIIEGGEHLNQQLTWEIISQKYWWRGILKNVKDHIRECAQCQSKRSADDGSGPRPFSRQGRRKFGPLEDEDDDEEEDGEDILFSVNSKGEVNQFLPKHSQTMLDKLNQQRISNQFCDITLLIEGEEHRAHKAVLAACSEYFNELFFEKGAVTTHEAVVDLSEKKNLHFYLLCFSIQLFYLCFFFFFFLHFLAFIQDLVGFFCCCCSPALQ</sequence>
<reference evidence="13" key="1">
    <citation type="submission" date="2025-08" db="UniProtKB">
        <authorList>
            <consortium name="Ensembl"/>
        </authorList>
    </citation>
    <scope>IDENTIFICATION</scope>
</reference>
<dbReference type="AlphaFoldDB" id="A0A3B5LBS8"/>
<dbReference type="Gene3D" id="1.10.340.70">
    <property type="match status" value="1"/>
</dbReference>
<evidence type="ECO:0000256" key="11">
    <source>
        <dbReference type="SAM" id="Phobius"/>
    </source>
</evidence>
<evidence type="ECO:0000256" key="4">
    <source>
        <dbReference type="ARBA" id="ARBA00022771"/>
    </source>
</evidence>
<keyword evidence="7" id="KW-0238">DNA-binding</keyword>
<name>A0A3B5LBS8_9TELE</name>
<keyword evidence="9" id="KW-0539">Nucleus</keyword>
<dbReference type="PROSITE" id="PS50097">
    <property type="entry name" value="BTB"/>
    <property type="match status" value="1"/>
</dbReference>
<dbReference type="Ensembl" id="ENSXCOT00000008068.1">
    <property type="protein sequence ID" value="ENSXCOP00000007970.1"/>
    <property type="gene ID" value="ENSXCOG00000006120.1"/>
</dbReference>
<dbReference type="Pfam" id="PF00651">
    <property type="entry name" value="BTB"/>
    <property type="match status" value="1"/>
</dbReference>
<evidence type="ECO:0000313" key="14">
    <source>
        <dbReference type="Proteomes" id="UP000261380"/>
    </source>
</evidence>
<keyword evidence="4" id="KW-0863">Zinc-finger</keyword>
<dbReference type="InterPro" id="IPR000210">
    <property type="entry name" value="BTB/POZ_dom"/>
</dbReference>
<dbReference type="GO" id="GO:0000981">
    <property type="term" value="F:DNA-binding transcription factor activity, RNA polymerase II-specific"/>
    <property type="evidence" value="ECO:0007669"/>
    <property type="project" value="TreeGrafter"/>
</dbReference>
<evidence type="ECO:0000256" key="5">
    <source>
        <dbReference type="ARBA" id="ARBA00022833"/>
    </source>
</evidence>
<dbReference type="Pfam" id="PF17921">
    <property type="entry name" value="Integrase_H2C2"/>
    <property type="match status" value="1"/>
</dbReference>
<dbReference type="GO" id="GO:0008270">
    <property type="term" value="F:zinc ion binding"/>
    <property type="evidence" value="ECO:0007669"/>
    <property type="project" value="UniProtKB-KW"/>
</dbReference>
<evidence type="ECO:0000259" key="12">
    <source>
        <dbReference type="PROSITE" id="PS50097"/>
    </source>
</evidence>
<keyword evidence="11" id="KW-0812">Transmembrane</keyword>
<dbReference type="GO" id="GO:0005634">
    <property type="term" value="C:nucleus"/>
    <property type="evidence" value="ECO:0007669"/>
    <property type="project" value="UniProtKB-SubCell"/>
</dbReference>
<dbReference type="PANTHER" id="PTHR46105:SF5">
    <property type="entry name" value="ZINC FINGER AND BTB DOMAIN-CONTAINING PROTEIN 44 ISOFORM X1"/>
    <property type="match status" value="1"/>
</dbReference>
<feature type="transmembrane region" description="Helical" evidence="11">
    <location>
        <begin position="246"/>
        <end position="272"/>
    </location>
</feature>
<evidence type="ECO:0000256" key="9">
    <source>
        <dbReference type="ARBA" id="ARBA00023242"/>
    </source>
</evidence>
<dbReference type="PANTHER" id="PTHR46105">
    <property type="entry name" value="AGAP004733-PA"/>
    <property type="match status" value="1"/>
</dbReference>
<evidence type="ECO:0000313" key="13">
    <source>
        <dbReference type="Ensembl" id="ENSXCOP00000007970.1"/>
    </source>
</evidence>
<evidence type="ECO:0000256" key="3">
    <source>
        <dbReference type="ARBA" id="ARBA00022737"/>
    </source>
</evidence>
<keyword evidence="2" id="KW-0479">Metal-binding</keyword>
<feature type="compositionally biased region" description="Acidic residues" evidence="10">
    <location>
        <begin position="145"/>
        <end position="156"/>
    </location>
</feature>
<dbReference type="GO" id="GO:0000978">
    <property type="term" value="F:RNA polymerase II cis-regulatory region sequence-specific DNA binding"/>
    <property type="evidence" value="ECO:0007669"/>
    <property type="project" value="TreeGrafter"/>
</dbReference>
<keyword evidence="6" id="KW-0805">Transcription regulation</keyword>
<evidence type="ECO:0000256" key="6">
    <source>
        <dbReference type="ARBA" id="ARBA00023015"/>
    </source>
</evidence>
<dbReference type="Gene3D" id="3.30.710.10">
    <property type="entry name" value="Potassium Channel Kv1.1, Chain A"/>
    <property type="match status" value="1"/>
</dbReference>